<comment type="function">
    <text evidence="1">Required for disulfide bond formation in some periplasmic proteins. Acts by transferring its disulfide bond to other proteins and is reduced in the process.</text>
</comment>
<keyword evidence="1" id="KW-0732">Signal</keyword>
<dbReference type="InterPro" id="IPR036249">
    <property type="entry name" value="Thioredoxin-like_sf"/>
</dbReference>
<dbReference type="PANTHER" id="PTHR35272:SF4">
    <property type="entry name" value="THIOL:DISULFIDE INTERCHANGE PROTEIN DSBG"/>
    <property type="match status" value="1"/>
</dbReference>
<dbReference type="CDD" id="cd03020">
    <property type="entry name" value="DsbA_DsbC_DsbG"/>
    <property type="match status" value="1"/>
</dbReference>
<evidence type="ECO:0000313" key="3">
    <source>
        <dbReference type="EMBL" id="SJN09734.1"/>
    </source>
</evidence>
<comment type="caution">
    <text evidence="3">The sequence shown here is derived from an EMBL/GenBank/DDBJ whole genome shotgun (WGS) entry which is preliminary data.</text>
</comment>
<name>A0A1R4HQS4_9GAMM</name>
<keyword evidence="1" id="KW-0574">Periplasm</keyword>
<dbReference type="SUPFAM" id="SSF52833">
    <property type="entry name" value="Thioredoxin-like"/>
    <property type="match status" value="1"/>
</dbReference>
<protein>
    <recommendedName>
        <fullName evidence="1">Thiol:disulfide interchange protein</fullName>
    </recommendedName>
</protein>
<dbReference type="InterPro" id="IPR012336">
    <property type="entry name" value="Thioredoxin-like_fold"/>
</dbReference>
<reference evidence="3 4" key="1">
    <citation type="submission" date="2017-02" db="EMBL/GenBank/DDBJ databases">
        <authorList>
            <person name="Dridi B."/>
        </authorList>
    </citation>
    <scope>NUCLEOTIDE SEQUENCE [LARGE SCALE GENOMIC DNA]</scope>
    <source>
        <strain evidence="3 4">JB380</strain>
    </source>
</reference>
<dbReference type="InterPro" id="IPR033954">
    <property type="entry name" value="DiS-bond_Isoase_DsbC/G"/>
</dbReference>
<accession>A0A1R4HQS4</accession>
<dbReference type="SUPFAM" id="SSF54423">
    <property type="entry name" value="DsbC/DsbG N-terminal domain-like"/>
    <property type="match status" value="1"/>
</dbReference>
<dbReference type="Pfam" id="PF13098">
    <property type="entry name" value="Thioredoxin_2"/>
    <property type="match status" value="1"/>
</dbReference>
<dbReference type="PANTHER" id="PTHR35272">
    <property type="entry name" value="THIOL:DISULFIDE INTERCHANGE PROTEIN DSBC-RELATED"/>
    <property type="match status" value="1"/>
</dbReference>
<dbReference type="EMBL" id="FUKM01000007">
    <property type="protein sequence ID" value="SJN09734.1"/>
    <property type="molecule type" value="Genomic_DNA"/>
</dbReference>
<dbReference type="InterPro" id="IPR051470">
    <property type="entry name" value="Thiol:disulfide_interchange"/>
</dbReference>
<dbReference type="NCBIfam" id="NF008657">
    <property type="entry name" value="PRK11657.1"/>
    <property type="match status" value="1"/>
</dbReference>
<sequence>MPLTFGTSNYSIKYSIKKRPAFTLFAFKLPAFQGSALTLPAALSGLILLAGFNISQANELPAPVQALADQGWEIHGQFEAPGGLSGFGASAQGQEIAIYLTPDGEHAIVGTLTDRQGENLTEAQLDQHVRAALEAETWQLLEDSHWIQDGSTEAPRVIYTFTDANCPYCQAFWKKTRPWVEAGEVQLRHIMVGVLAPDSPAKAATLLAADDPSAALKRHEEGEAITASAQPRDIEEQVYTNNQLFDALGLYATPTSAFQREVANGVVRIDRIQGMPEEAQLIELMGSPAPETQ</sequence>
<dbReference type="RefSeq" id="WP_087105676.1">
    <property type="nucleotide sequence ID" value="NZ_FUKM01000007.1"/>
</dbReference>
<evidence type="ECO:0000313" key="4">
    <source>
        <dbReference type="Proteomes" id="UP000196331"/>
    </source>
</evidence>
<proteinExistence type="inferred from homology"/>
<dbReference type="InterPro" id="IPR009094">
    <property type="entry name" value="DiS-bond_isomerase_DsbC/G_N_sf"/>
</dbReference>
<dbReference type="OrthoDB" id="5298214at2"/>
<comment type="subcellular location">
    <subcellularLocation>
        <location evidence="1">Periplasm</location>
    </subcellularLocation>
</comment>
<keyword evidence="1" id="KW-0676">Redox-active center</keyword>
<dbReference type="AlphaFoldDB" id="A0A1R4HQS4"/>
<organism evidence="3 4">
    <name type="scientific">Halomonas citrativorans</name>
    <dbReference type="NCBI Taxonomy" id="2742612"/>
    <lineage>
        <taxon>Bacteria</taxon>
        <taxon>Pseudomonadati</taxon>
        <taxon>Pseudomonadota</taxon>
        <taxon>Gammaproteobacteria</taxon>
        <taxon>Oceanospirillales</taxon>
        <taxon>Halomonadaceae</taxon>
        <taxon>Halomonas</taxon>
    </lineage>
</organism>
<feature type="domain" description="Thioredoxin-like fold" evidence="2">
    <location>
        <begin position="154"/>
        <end position="282"/>
    </location>
</feature>
<evidence type="ECO:0000256" key="1">
    <source>
        <dbReference type="RuleBase" id="RU364038"/>
    </source>
</evidence>
<dbReference type="GO" id="GO:0042597">
    <property type="term" value="C:periplasmic space"/>
    <property type="evidence" value="ECO:0007669"/>
    <property type="project" value="UniProtKB-SubCell"/>
</dbReference>
<dbReference type="Gene3D" id="3.10.450.70">
    <property type="entry name" value="Disulphide bond isomerase, DsbC/G, N-terminal"/>
    <property type="match status" value="1"/>
</dbReference>
<evidence type="ECO:0000259" key="2">
    <source>
        <dbReference type="Pfam" id="PF13098"/>
    </source>
</evidence>
<comment type="similarity">
    <text evidence="1">Belongs to the thioredoxin family. DsbC subfamily.</text>
</comment>
<dbReference type="Gene3D" id="3.40.30.10">
    <property type="entry name" value="Glutaredoxin"/>
    <property type="match status" value="1"/>
</dbReference>
<dbReference type="Proteomes" id="UP000196331">
    <property type="component" value="Unassembled WGS sequence"/>
</dbReference>
<gene>
    <name evidence="3" type="ORF">CZ787_02120</name>
</gene>